<comment type="caution">
    <text evidence="1">The sequence shown here is derived from an EMBL/GenBank/DDBJ whole genome shotgun (WGS) entry which is preliminary data.</text>
</comment>
<dbReference type="EMBL" id="JARKIF010000011">
    <property type="protein sequence ID" value="KAJ7627156.1"/>
    <property type="molecule type" value="Genomic_DNA"/>
</dbReference>
<sequence>MAPRVPDEILLEILTPVLRVSDARFSDASASFVTNGESVSAILLVCKAWLRVSTPLLYNIVILRSTGQAQRLHAVLNGNPGLGKFIKKLRVEGGFGVSMHGILKSTPNITDLFISLSIRASDSVSGLVLGLPLINPRRLVLGDGQNKNKQMKVLMEKLESVAMEWNNLKSLVFPHPSGGRQVFFMNLARAPSVTEVSFPFDIQCGIFPSLSEAVRMPSIQTVEIRSENSLAMAKKVLSDPDIDISPYQSNLRFVGDWDDEGSPPPPPVNLAFTPFASSPSAVTDPIWARVLLFAMSPDPSPPQTVVRGAKVVDTLATLRRAHPGRQKERDMNRDRLNYLLVSKTFHRVGLPYLYQWPVLNCNNPQRLCFKFAANPSLGIHLRELHSQLDSVTITPAMSLFFTCTDHLTRLGLGHAIEMDWGVFCALAITAGSSLVELAVTVVPPKYTVGVEAPHAAVFCLFTALCKLTWDSQTLLIPSSPDASGGLPALEYLDLAARCISNVIPALVSMELPNIHHVIFQFDQHTPQTSAESHAFLRKHGNKIGQLEIYLPDFAHTLSLCPQLHTLDIHFGHPAVRYSSFYMPPDDDRRGDQTYSLAEYLQTFNHEGHNALQKITFRKLGRKAGAEEADWTTIFNTLETLPFTGFLALWELQIMQSIWPETNEHAIKKSTWVKRAERMLAYGIHLTDSEGVRWRPRLKYSTRK</sequence>
<evidence type="ECO:0000313" key="1">
    <source>
        <dbReference type="EMBL" id="KAJ7627156.1"/>
    </source>
</evidence>
<protein>
    <submittedName>
        <fullName evidence="1">Uncharacterized protein</fullName>
    </submittedName>
</protein>
<evidence type="ECO:0000313" key="2">
    <source>
        <dbReference type="Proteomes" id="UP001221142"/>
    </source>
</evidence>
<name>A0AAD7FJD2_9AGAR</name>
<accession>A0AAD7FJD2</accession>
<proteinExistence type="predicted"/>
<dbReference type="AlphaFoldDB" id="A0AAD7FJD2"/>
<dbReference type="Proteomes" id="UP001221142">
    <property type="component" value="Unassembled WGS sequence"/>
</dbReference>
<keyword evidence="2" id="KW-1185">Reference proteome</keyword>
<organism evidence="1 2">
    <name type="scientific">Roridomyces roridus</name>
    <dbReference type="NCBI Taxonomy" id="1738132"/>
    <lineage>
        <taxon>Eukaryota</taxon>
        <taxon>Fungi</taxon>
        <taxon>Dikarya</taxon>
        <taxon>Basidiomycota</taxon>
        <taxon>Agaricomycotina</taxon>
        <taxon>Agaricomycetes</taxon>
        <taxon>Agaricomycetidae</taxon>
        <taxon>Agaricales</taxon>
        <taxon>Marasmiineae</taxon>
        <taxon>Mycenaceae</taxon>
        <taxon>Roridomyces</taxon>
    </lineage>
</organism>
<reference evidence="1" key="1">
    <citation type="submission" date="2023-03" db="EMBL/GenBank/DDBJ databases">
        <title>Massive genome expansion in bonnet fungi (Mycena s.s.) driven by repeated elements and novel gene families across ecological guilds.</title>
        <authorList>
            <consortium name="Lawrence Berkeley National Laboratory"/>
            <person name="Harder C.B."/>
            <person name="Miyauchi S."/>
            <person name="Viragh M."/>
            <person name="Kuo A."/>
            <person name="Thoen E."/>
            <person name="Andreopoulos B."/>
            <person name="Lu D."/>
            <person name="Skrede I."/>
            <person name="Drula E."/>
            <person name="Henrissat B."/>
            <person name="Morin E."/>
            <person name="Kohler A."/>
            <person name="Barry K."/>
            <person name="LaButti K."/>
            <person name="Morin E."/>
            <person name="Salamov A."/>
            <person name="Lipzen A."/>
            <person name="Mereny Z."/>
            <person name="Hegedus B."/>
            <person name="Baldrian P."/>
            <person name="Stursova M."/>
            <person name="Weitz H."/>
            <person name="Taylor A."/>
            <person name="Grigoriev I.V."/>
            <person name="Nagy L.G."/>
            <person name="Martin F."/>
            <person name="Kauserud H."/>
        </authorList>
    </citation>
    <scope>NUCLEOTIDE SEQUENCE</scope>
    <source>
        <strain evidence="1">9284</strain>
    </source>
</reference>
<gene>
    <name evidence="1" type="ORF">FB45DRAFT_1082327</name>
</gene>